<dbReference type="EMBL" id="LXQE01000193">
    <property type="protein sequence ID" value="RCJ29984.1"/>
    <property type="molecule type" value="Genomic_DNA"/>
</dbReference>
<reference evidence="2 3" key="1">
    <citation type="submission" date="2016-04" db="EMBL/GenBank/DDBJ databases">
        <authorList>
            <person name="Evans L.H."/>
            <person name="Alamgir A."/>
            <person name="Owens N."/>
            <person name="Weber N.D."/>
            <person name="Virtaneva K."/>
            <person name="Barbian K."/>
            <person name="Babar A."/>
            <person name="Rosenke K."/>
        </authorList>
    </citation>
    <scope>NUCLEOTIDE SEQUENCE [LARGE SCALE GENOMIC DNA]</scope>
    <source>
        <strain evidence="2">NIES-2108</strain>
    </source>
</reference>
<evidence type="ECO:0000313" key="3">
    <source>
        <dbReference type="Proteomes" id="UP000252085"/>
    </source>
</evidence>
<evidence type="ECO:0000256" key="1">
    <source>
        <dbReference type="SAM" id="SignalP"/>
    </source>
</evidence>
<gene>
    <name evidence="2" type="ORF">A6769_34625</name>
</gene>
<dbReference type="Proteomes" id="UP000252085">
    <property type="component" value="Unassembled WGS sequence"/>
</dbReference>
<keyword evidence="1" id="KW-0732">Signal</keyword>
<protein>
    <submittedName>
        <fullName evidence="2">Uncharacterized protein</fullName>
    </submittedName>
</protein>
<dbReference type="AlphaFoldDB" id="A0A367R3A2"/>
<sequence length="188" mass="20419">MKLFKYPIKLASSCFAICVIASTAAVIAQPKSPQTNSVIKLTPTQLKVLRSLGLKIALPSYVPTNFHADKVIASAGRENVDSLRYLIVYQNLSADKCFAIESVSGGIGDLPSGSRSYPINSPIFGKSTLEQGLYGNAKQPTLLSQWWGEQNGPFYRFVGTGVMPELSNCNNVTPQEAVKVSQSIRYLN</sequence>
<organism evidence="2 3">
    <name type="scientific">Nostoc punctiforme NIES-2108</name>
    <dbReference type="NCBI Taxonomy" id="1356359"/>
    <lineage>
        <taxon>Bacteria</taxon>
        <taxon>Bacillati</taxon>
        <taxon>Cyanobacteriota</taxon>
        <taxon>Cyanophyceae</taxon>
        <taxon>Nostocales</taxon>
        <taxon>Nostocaceae</taxon>
        <taxon>Nostoc</taxon>
    </lineage>
</organism>
<name>A0A367R3A2_NOSPU</name>
<evidence type="ECO:0000313" key="2">
    <source>
        <dbReference type="EMBL" id="RCJ29984.1"/>
    </source>
</evidence>
<accession>A0A367R3A2</accession>
<feature type="signal peptide" evidence="1">
    <location>
        <begin position="1"/>
        <end position="28"/>
    </location>
</feature>
<feature type="chain" id="PRO_5016859022" evidence="1">
    <location>
        <begin position="29"/>
        <end position="188"/>
    </location>
</feature>
<proteinExistence type="predicted"/>
<comment type="caution">
    <text evidence="2">The sequence shown here is derived from an EMBL/GenBank/DDBJ whole genome shotgun (WGS) entry which is preliminary data.</text>
</comment>